<feature type="region of interest" description="Disordered" evidence="1">
    <location>
        <begin position="1"/>
        <end position="22"/>
    </location>
</feature>
<feature type="transmembrane region" description="Helical" evidence="2">
    <location>
        <begin position="200"/>
        <end position="222"/>
    </location>
</feature>
<dbReference type="OrthoDB" id="2862844at2759"/>
<dbReference type="Proteomes" id="UP000812287">
    <property type="component" value="Unassembled WGS sequence"/>
</dbReference>
<name>A0A9P8AMQ4_9AGAR</name>
<feature type="transmembrane region" description="Helical" evidence="2">
    <location>
        <begin position="118"/>
        <end position="140"/>
    </location>
</feature>
<keyword evidence="2" id="KW-1133">Transmembrane helix</keyword>
<dbReference type="GeneID" id="66112942"/>
<keyword evidence="2" id="KW-0472">Membrane</keyword>
<dbReference type="RefSeq" id="XP_043034640.1">
    <property type="nucleotide sequence ID" value="XM_043190645.1"/>
</dbReference>
<comment type="caution">
    <text evidence="3">The sequence shown here is derived from an EMBL/GenBank/DDBJ whole genome shotgun (WGS) entry which is preliminary data.</text>
</comment>
<keyword evidence="4" id="KW-1185">Reference proteome</keyword>
<proteinExistence type="predicted"/>
<protein>
    <submittedName>
        <fullName evidence="3">Uncharacterized protein</fullName>
    </submittedName>
</protein>
<feature type="transmembrane region" description="Helical" evidence="2">
    <location>
        <begin position="71"/>
        <end position="97"/>
    </location>
</feature>
<evidence type="ECO:0000313" key="3">
    <source>
        <dbReference type="EMBL" id="KAG7441140.1"/>
    </source>
</evidence>
<gene>
    <name evidence="3" type="ORF">BT62DRAFT_997345</name>
</gene>
<accession>A0A9P8AMQ4</accession>
<dbReference type="AlphaFoldDB" id="A0A9P8AMQ4"/>
<dbReference type="EMBL" id="MU250563">
    <property type="protein sequence ID" value="KAG7441140.1"/>
    <property type="molecule type" value="Genomic_DNA"/>
</dbReference>
<sequence length="224" mass="24777">MPSEGYHPHDAHHRPTHHITSQVHRDYNTTGAALTEGPSSQSQSQSQSLLSQDIANAVAILRTIEKIVWEIVEVLFCIVIALCLLALGFLGAFFGIRNVIGHWILLHLRASSKSYSKVTLLSTFWFGFWGSAITFIPFWLVYVPLRNFLWDTENPILASFLAFLNLVLVTAMVALECKIGVFLARRYGVVTLKLGDAIRVAYTGVVAPILGVCIMLVLLLGVSL</sequence>
<evidence type="ECO:0000256" key="2">
    <source>
        <dbReference type="SAM" id="Phobius"/>
    </source>
</evidence>
<evidence type="ECO:0000313" key="4">
    <source>
        <dbReference type="Proteomes" id="UP000812287"/>
    </source>
</evidence>
<keyword evidence="2" id="KW-0812">Transmembrane</keyword>
<evidence type="ECO:0000256" key="1">
    <source>
        <dbReference type="SAM" id="MobiDB-lite"/>
    </source>
</evidence>
<reference evidence="3" key="1">
    <citation type="submission" date="2020-11" db="EMBL/GenBank/DDBJ databases">
        <title>Adaptations for nitrogen fixation in a non-lichenized fungal sporocarp promotes dispersal by wood-feeding termites.</title>
        <authorList>
            <consortium name="DOE Joint Genome Institute"/>
            <person name="Koch R.A."/>
            <person name="Yoon G."/>
            <person name="Arayal U."/>
            <person name="Lail K."/>
            <person name="Amirebrahimi M."/>
            <person name="Labutti K."/>
            <person name="Lipzen A."/>
            <person name="Riley R."/>
            <person name="Barry K."/>
            <person name="Henrissat B."/>
            <person name="Grigoriev I.V."/>
            <person name="Herr J.R."/>
            <person name="Aime M.C."/>
        </authorList>
    </citation>
    <scope>NUCLEOTIDE SEQUENCE</scope>
    <source>
        <strain evidence="3">MCA 3950</strain>
    </source>
</reference>
<organism evidence="3 4">
    <name type="scientific">Guyanagaster necrorhizus</name>
    <dbReference type="NCBI Taxonomy" id="856835"/>
    <lineage>
        <taxon>Eukaryota</taxon>
        <taxon>Fungi</taxon>
        <taxon>Dikarya</taxon>
        <taxon>Basidiomycota</taxon>
        <taxon>Agaricomycotina</taxon>
        <taxon>Agaricomycetes</taxon>
        <taxon>Agaricomycetidae</taxon>
        <taxon>Agaricales</taxon>
        <taxon>Marasmiineae</taxon>
        <taxon>Physalacriaceae</taxon>
        <taxon>Guyanagaster</taxon>
    </lineage>
</organism>
<feature type="transmembrane region" description="Helical" evidence="2">
    <location>
        <begin position="160"/>
        <end position="179"/>
    </location>
</feature>